<dbReference type="RefSeq" id="WP_379480178.1">
    <property type="nucleotide sequence ID" value="NZ_JBHLTL010000001.1"/>
</dbReference>
<dbReference type="Proteomes" id="UP001589943">
    <property type="component" value="Unassembled WGS sequence"/>
</dbReference>
<keyword evidence="3" id="KW-1185">Reference proteome</keyword>
<dbReference type="InterPro" id="IPR053188">
    <property type="entry name" value="FkbM_Methyltransferase"/>
</dbReference>
<evidence type="ECO:0000313" key="2">
    <source>
        <dbReference type="EMBL" id="MFC0588685.1"/>
    </source>
</evidence>
<proteinExistence type="predicted"/>
<evidence type="ECO:0000259" key="1">
    <source>
        <dbReference type="Pfam" id="PF05050"/>
    </source>
</evidence>
<dbReference type="Gene3D" id="3.40.50.150">
    <property type="entry name" value="Vaccinia Virus protein VP39"/>
    <property type="match status" value="1"/>
</dbReference>
<keyword evidence="2" id="KW-0489">Methyltransferase</keyword>
<reference evidence="2 3" key="1">
    <citation type="submission" date="2024-09" db="EMBL/GenBank/DDBJ databases">
        <authorList>
            <person name="Sun Q."/>
            <person name="Mori K."/>
        </authorList>
    </citation>
    <scope>NUCLEOTIDE SEQUENCE [LARGE SCALE GENOMIC DNA]</scope>
    <source>
        <strain evidence="2 3">NCAIM B.02537</strain>
    </source>
</reference>
<dbReference type="InterPro" id="IPR006342">
    <property type="entry name" value="FkbM_mtfrase"/>
</dbReference>
<dbReference type="PANTHER" id="PTHR36973:SF4">
    <property type="entry name" value="NODULATION PROTEIN"/>
    <property type="match status" value="1"/>
</dbReference>
<dbReference type="GO" id="GO:0032259">
    <property type="term" value="P:methylation"/>
    <property type="evidence" value="ECO:0007669"/>
    <property type="project" value="UniProtKB-KW"/>
</dbReference>
<dbReference type="EMBL" id="JBHLTL010000001">
    <property type="protein sequence ID" value="MFC0588685.1"/>
    <property type="molecule type" value="Genomic_DNA"/>
</dbReference>
<accession>A0ABV6PFU8</accession>
<dbReference type="InterPro" id="IPR029063">
    <property type="entry name" value="SAM-dependent_MTases_sf"/>
</dbReference>
<dbReference type="SUPFAM" id="SSF53335">
    <property type="entry name" value="S-adenosyl-L-methionine-dependent methyltransferases"/>
    <property type="match status" value="1"/>
</dbReference>
<name>A0ABV6PFU8_9SPHN</name>
<dbReference type="NCBIfam" id="TIGR01444">
    <property type="entry name" value="fkbM_fam"/>
    <property type="match status" value="1"/>
</dbReference>
<evidence type="ECO:0000313" key="3">
    <source>
        <dbReference type="Proteomes" id="UP001589943"/>
    </source>
</evidence>
<dbReference type="Pfam" id="PF05050">
    <property type="entry name" value="Methyltransf_21"/>
    <property type="match status" value="1"/>
</dbReference>
<feature type="domain" description="Methyltransferase FkbM" evidence="1">
    <location>
        <begin position="42"/>
        <end position="202"/>
    </location>
</feature>
<dbReference type="PANTHER" id="PTHR36973">
    <property type="entry name" value="SLL1456 PROTEIN-RELATED"/>
    <property type="match status" value="1"/>
</dbReference>
<gene>
    <name evidence="2" type="ORF">ACFFF7_04605</name>
</gene>
<protein>
    <submittedName>
        <fullName evidence="2">FkbM family methyltransferase</fullName>
    </submittedName>
</protein>
<keyword evidence="2" id="KW-0808">Transferase</keyword>
<sequence length="236" mass="25594">MLIYDAIKRLAALAGAHVEKLAKQPGTTVLGLVHRPIDLVIDVGANTGQFAREMRGKFPRAHIISFEPLPEPFAELQAWAQADGNATAVNIGLGDSEGVLPFHRHVGHSPSSSLLPTHSEGVARFPQMGRSELTEIRVRRLDDALAELGREIGPQTLIKLDVQGFEEQVMLGAERTLAQVAALITEVNVGPMFEGQAEFLALCTRAYAAGLRYAGNYAQYPAPDGQVIFLDAMFVR</sequence>
<organism evidence="2 3">
    <name type="scientific">Novosphingobium aquiterrae</name>
    <dbReference type="NCBI Taxonomy" id="624388"/>
    <lineage>
        <taxon>Bacteria</taxon>
        <taxon>Pseudomonadati</taxon>
        <taxon>Pseudomonadota</taxon>
        <taxon>Alphaproteobacteria</taxon>
        <taxon>Sphingomonadales</taxon>
        <taxon>Sphingomonadaceae</taxon>
        <taxon>Novosphingobium</taxon>
    </lineage>
</organism>
<comment type="caution">
    <text evidence="2">The sequence shown here is derived from an EMBL/GenBank/DDBJ whole genome shotgun (WGS) entry which is preliminary data.</text>
</comment>
<dbReference type="GO" id="GO:0008168">
    <property type="term" value="F:methyltransferase activity"/>
    <property type="evidence" value="ECO:0007669"/>
    <property type="project" value="UniProtKB-KW"/>
</dbReference>